<dbReference type="EMBL" id="MNPL01028673">
    <property type="protein sequence ID" value="OQR67492.1"/>
    <property type="molecule type" value="Genomic_DNA"/>
</dbReference>
<comment type="caution">
    <text evidence="2">The sequence shown here is derived from an EMBL/GenBank/DDBJ whole genome shotgun (WGS) entry which is preliminary data.</text>
</comment>
<dbReference type="InParanoid" id="A0A1V9X2K5"/>
<evidence type="ECO:0000313" key="2">
    <source>
        <dbReference type="EMBL" id="OQR67492.1"/>
    </source>
</evidence>
<proteinExistence type="predicted"/>
<gene>
    <name evidence="2" type="ORF">BIW11_13492</name>
</gene>
<dbReference type="OrthoDB" id="10457314at2759"/>
<dbReference type="Proteomes" id="UP000192247">
    <property type="component" value="Unassembled WGS sequence"/>
</dbReference>
<evidence type="ECO:0000256" key="1">
    <source>
        <dbReference type="SAM" id="SignalP"/>
    </source>
</evidence>
<protein>
    <submittedName>
        <fullName evidence="2">Uncharacterized protein</fullName>
    </submittedName>
</protein>
<accession>A0A1V9X2K5</accession>
<evidence type="ECO:0000313" key="3">
    <source>
        <dbReference type="Proteomes" id="UP000192247"/>
    </source>
</evidence>
<sequence>MLMMMRFALLAFVLMWTATAFGDRFSRNQAITFLSARSGWRIYESNSLTVNPNLSITPLIYSPNPNQRAVLVRFNPDPAVDPIPALATVGTSTTNIHNRQGSRNRGYDLDSVVIAPGIEQTSGANQTVPTTPITLTFLPVVGQVTGQCMVARINTGSSTTVNDVITNVNRMGGSTCATFVRNSTDTSLLDVREIRKCELTLRKCSRLPLRVGREDQILFELTTLKP</sequence>
<organism evidence="2 3">
    <name type="scientific">Tropilaelaps mercedesae</name>
    <dbReference type="NCBI Taxonomy" id="418985"/>
    <lineage>
        <taxon>Eukaryota</taxon>
        <taxon>Metazoa</taxon>
        <taxon>Ecdysozoa</taxon>
        <taxon>Arthropoda</taxon>
        <taxon>Chelicerata</taxon>
        <taxon>Arachnida</taxon>
        <taxon>Acari</taxon>
        <taxon>Parasitiformes</taxon>
        <taxon>Mesostigmata</taxon>
        <taxon>Gamasina</taxon>
        <taxon>Dermanyssoidea</taxon>
        <taxon>Laelapidae</taxon>
        <taxon>Tropilaelaps</taxon>
    </lineage>
</organism>
<dbReference type="AlphaFoldDB" id="A0A1V9X2K5"/>
<feature type="chain" id="PRO_5013320355" evidence="1">
    <location>
        <begin position="23"/>
        <end position="226"/>
    </location>
</feature>
<keyword evidence="1" id="KW-0732">Signal</keyword>
<reference evidence="2 3" key="1">
    <citation type="journal article" date="2017" name="Gigascience">
        <title>Draft genome of the honey bee ectoparasitic mite, Tropilaelaps mercedesae, is shaped by the parasitic life history.</title>
        <authorList>
            <person name="Dong X."/>
            <person name="Armstrong S.D."/>
            <person name="Xia D."/>
            <person name="Makepeace B.L."/>
            <person name="Darby A.C."/>
            <person name="Kadowaki T."/>
        </authorList>
    </citation>
    <scope>NUCLEOTIDE SEQUENCE [LARGE SCALE GENOMIC DNA]</scope>
    <source>
        <strain evidence="2">Wuxi-XJTLU</strain>
    </source>
</reference>
<name>A0A1V9X2K5_9ACAR</name>
<feature type="signal peptide" evidence="1">
    <location>
        <begin position="1"/>
        <end position="22"/>
    </location>
</feature>
<keyword evidence="3" id="KW-1185">Reference proteome</keyword>